<dbReference type="EMBL" id="VSSQ01021280">
    <property type="protein sequence ID" value="MPM66760.1"/>
    <property type="molecule type" value="Genomic_DNA"/>
</dbReference>
<dbReference type="InterPro" id="IPR001926">
    <property type="entry name" value="TrpB-like_PALP"/>
</dbReference>
<dbReference type="SUPFAM" id="SSF53686">
    <property type="entry name" value="Tryptophan synthase beta subunit-like PLP-dependent enzymes"/>
    <property type="match status" value="1"/>
</dbReference>
<dbReference type="EC" id="4.2.3.1" evidence="2"/>
<name>A0A645BMP6_9ZZZZ</name>
<proteinExistence type="predicted"/>
<evidence type="ECO:0000313" key="2">
    <source>
        <dbReference type="EMBL" id="MPM66760.1"/>
    </source>
</evidence>
<reference evidence="2" key="1">
    <citation type="submission" date="2019-08" db="EMBL/GenBank/DDBJ databases">
        <authorList>
            <person name="Kucharzyk K."/>
            <person name="Murdoch R.W."/>
            <person name="Higgins S."/>
            <person name="Loffler F."/>
        </authorList>
    </citation>
    <scope>NUCLEOTIDE SEQUENCE</scope>
</reference>
<dbReference type="Pfam" id="PF00291">
    <property type="entry name" value="PALP"/>
    <property type="match status" value="1"/>
</dbReference>
<dbReference type="AlphaFoldDB" id="A0A645BMP6"/>
<feature type="domain" description="Tryptophan synthase beta chain-like PALP" evidence="1">
    <location>
        <begin position="2"/>
        <end position="147"/>
    </location>
</feature>
<evidence type="ECO:0000259" key="1">
    <source>
        <dbReference type="Pfam" id="PF00291"/>
    </source>
</evidence>
<dbReference type="InterPro" id="IPR036052">
    <property type="entry name" value="TrpB-like_PALP_sf"/>
</dbReference>
<keyword evidence="2" id="KW-0456">Lyase</keyword>
<comment type="caution">
    <text evidence="2">The sequence shown here is derived from an EMBL/GenBank/DDBJ whole genome shotgun (WGS) entry which is preliminary data.</text>
</comment>
<accession>A0A645BMP6</accession>
<dbReference type="GO" id="GO:0004795">
    <property type="term" value="F:threonine synthase activity"/>
    <property type="evidence" value="ECO:0007669"/>
    <property type="project" value="UniProtKB-EC"/>
</dbReference>
<protein>
    <submittedName>
        <fullName evidence="2">Threonine synthase</fullName>
        <ecNumber evidence="2">4.2.3.1</ecNumber>
    </submittedName>
</protein>
<gene>
    <name evidence="2" type="primary">thrC_39</name>
    <name evidence="2" type="ORF">SDC9_113671</name>
</gene>
<dbReference type="Gene3D" id="3.40.50.1100">
    <property type="match status" value="1"/>
</dbReference>
<organism evidence="2">
    <name type="scientific">bioreactor metagenome</name>
    <dbReference type="NCBI Taxonomy" id="1076179"/>
    <lineage>
        <taxon>unclassified sequences</taxon>
        <taxon>metagenomes</taxon>
        <taxon>ecological metagenomes</taxon>
    </lineage>
</organism>
<sequence>MPDWFVIPGGNLGNNTALSKALYELFTLGIIDKIPRIAVIQAEGSAPLVHMWQNHTPFQPVKNPETIATAIKIGNPVSWEKSLRGIEWSHGVVESVTEQEIMDAKAFVDAAGIGAEPASCCSVAGARKLVASGVIDQDATVVGILTGNVLKDPDAVIGYHQDTLMEHYGIKGTYANKPTVIDATLDAVRAALQ</sequence>